<reference evidence="8" key="2">
    <citation type="submission" date="2020-09" db="EMBL/GenBank/DDBJ databases">
        <authorList>
            <person name="Sun Q."/>
            <person name="Zhou Y."/>
        </authorList>
    </citation>
    <scope>NUCLEOTIDE SEQUENCE</scope>
    <source>
        <strain evidence="8">CGMCC 1.15966</strain>
    </source>
</reference>
<dbReference type="InterPro" id="IPR011990">
    <property type="entry name" value="TPR-like_helical_dom_sf"/>
</dbReference>
<reference evidence="8" key="1">
    <citation type="journal article" date="2014" name="Int. J. Syst. Evol. Microbiol.">
        <title>Complete genome sequence of Corynebacterium casei LMG S-19264T (=DSM 44701T), isolated from a smear-ripened cheese.</title>
        <authorList>
            <consortium name="US DOE Joint Genome Institute (JGI-PGF)"/>
            <person name="Walter F."/>
            <person name="Albersmeier A."/>
            <person name="Kalinowski J."/>
            <person name="Ruckert C."/>
        </authorList>
    </citation>
    <scope>NUCLEOTIDE SEQUENCE</scope>
    <source>
        <strain evidence="8">CGMCC 1.15966</strain>
    </source>
</reference>
<feature type="domain" description="RagB/SusD" evidence="6">
    <location>
        <begin position="377"/>
        <end position="510"/>
    </location>
</feature>
<dbReference type="RefSeq" id="WP_182498766.1">
    <property type="nucleotide sequence ID" value="NZ_BMKM01000002.1"/>
</dbReference>
<gene>
    <name evidence="8" type="ORF">GCM10011516_10090</name>
</gene>
<dbReference type="PROSITE" id="PS51257">
    <property type="entry name" value="PROKAR_LIPOPROTEIN"/>
    <property type="match status" value="1"/>
</dbReference>
<comment type="caution">
    <text evidence="8">The sequence shown here is derived from an EMBL/GenBank/DDBJ whole genome shotgun (WGS) entry which is preliminary data.</text>
</comment>
<sequence>MKKRIFSIIILTSLLLGSCSKIDDFLDVPPSKTSELEIKTFDQLNQLLNNYSGVFSEELNQTAVFSSDDYYLSSAMYDSDPSVFAISRVKYALWDSKFLPTNIGDDFWGNEYKKIFYANTVLTYLDQVSGGTAEQKNNLKAEAHFIRAYSNWVLVNTYCLPYTEANKNEPGLPIKQTISFEENAQRQSLATTYQQIESDLTEALQISTPLVQSGRSVHWRANKTAVNAFAARYWLNRNDYNKALQYANEALAGYSTLVDYNTQMRYGIPKTVTLDAGTASQKNFTIQFPYTHNNQVEYTDMIGWKEFLYFRMLANDSYWYIPSPELLNLYDKEHDLRYKYNVVEGYSYDRGMIKPSYNYPGYVFFYKNRIPSGPTVAEVLLTKAEAQAHLGNAAASMQTLNSLRAKRMVAGAWVNLSAANKEDAIKKVSEERRREMPFSQRWFDVRRYNHNEIATDDILLKRSFYPFDNSIVLDDQKVQNYTLEKGSRRWAAPIPVSDIEASNGVIEQNKY</sequence>
<evidence type="ECO:0000313" key="8">
    <source>
        <dbReference type="EMBL" id="GGE14272.1"/>
    </source>
</evidence>
<evidence type="ECO:0000259" key="6">
    <source>
        <dbReference type="Pfam" id="PF07980"/>
    </source>
</evidence>
<evidence type="ECO:0008006" key="10">
    <source>
        <dbReference type="Google" id="ProtNLM"/>
    </source>
</evidence>
<keyword evidence="9" id="KW-1185">Reference proteome</keyword>
<dbReference type="InterPro" id="IPR033985">
    <property type="entry name" value="SusD-like_N"/>
</dbReference>
<organism evidence="8 9">
    <name type="scientific">Sphingobacterium cellulitidis</name>
    <dbReference type="NCBI Taxonomy" id="1768011"/>
    <lineage>
        <taxon>Bacteria</taxon>
        <taxon>Pseudomonadati</taxon>
        <taxon>Bacteroidota</taxon>
        <taxon>Sphingobacteriia</taxon>
        <taxon>Sphingobacteriales</taxon>
        <taxon>Sphingobacteriaceae</taxon>
        <taxon>Sphingobacterium</taxon>
    </lineage>
</organism>
<dbReference type="SUPFAM" id="SSF48452">
    <property type="entry name" value="TPR-like"/>
    <property type="match status" value="1"/>
</dbReference>
<protein>
    <recommendedName>
        <fullName evidence="10">RagB/SusD family nutrient uptake outer membrane protein</fullName>
    </recommendedName>
</protein>
<dbReference type="Proteomes" id="UP000614460">
    <property type="component" value="Unassembled WGS sequence"/>
</dbReference>
<evidence type="ECO:0000256" key="1">
    <source>
        <dbReference type="ARBA" id="ARBA00004442"/>
    </source>
</evidence>
<evidence type="ECO:0000313" key="9">
    <source>
        <dbReference type="Proteomes" id="UP000614460"/>
    </source>
</evidence>
<evidence type="ECO:0000259" key="7">
    <source>
        <dbReference type="Pfam" id="PF14322"/>
    </source>
</evidence>
<evidence type="ECO:0000256" key="2">
    <source>
        <dbReference type="ARBA" id="ARBA00006275"/>
    </source>
</evidence>
<proteinExistence type="inferred from homology"/>
<accession>A0A8H9KV14</accession>
<dbReference type="Pfam" id="PF07980">
    <property type="entry name" value="SusD_RagB"/>
    <property type="match status" value="1"/>
</dbReference>
<keyword evidence="4" id="KW-0472">Membrane</keyword>
<dbReference type="GO" id="GO:0009279">
    <property type="term" value="C:cell outer membrane"/>
    <property type="evidence" value="ECO:0007669"/>
    <property type="project" value="UniProtKB-SubCell"/>
</dbReference>
<evidence type="ECO:0000256" key="5">
    <source>
        <dbReference type="ARBA" id="ARBA00023237"/>
    </source>
</evidence>
<dbReference type="EMBL" id="BMKM01000002">
    <property type="protein sequence ID" value="GGE14272.1"/>
    <property type="molecule type" value="Genomic_DNA"/>
</dbReference>
<comment type="subcellular location">
    <subcellularLocation>
        <location evidence="1">Cell outer membrane</location>
    </subcellularLocation>
</comment>
<keyword evidence="3" id="KW-0732">Signal</keyword>
<feature type="domain" description="SusD-like N-terminal" evidence="7">
    <location>
        <begin position="24"/>
        <end position="235"/>
    </location>
</feature>
<dbReference type="Pfam" id="PF14322">
    <property type="entry name" value="SusD-like_3"/>
    <property type="match status" value="1"/>
</dbReference>
<evidence type="ECO:0000256" key="3">
    <source>
        <dbReference type="ARBA" id="ARBA00022729"/>
    </source>
</evidence>
<dbReference type="InterPro" id="IPR012944">
    <property type="entry name" value="SusD_RagB_dom"/>
</dbReference>
<name>A0A8H9KV14_9SPHI</name>
<dbReference type="Gene3D" id="1.25.40.390">
    <property type="match status" value="1"/>
</dbReference>
<evidence type="ECO:0000256" key="4">
    <source>
        <dbReference type="ARBA" id="ARBA00023136"/>
    </source>
</evidence>
<comment type="similarity">
    <text evidence="2">Belongs to the SusD family.</text>
</comment>
<keyword evidence="5" id="KW-0998">Cell outer membrane</keyword>
<dbReference type="AlphaFoldDB" id="A0A8H9KV14"/>